<sequence>FFRFIPKPSYFARFTAVSFKGRFLNLLLENNGRKTKLPWTLHQMALERNILETVQQCMLGRVPIGSTGFVVNAMSTLITLAQDFVDASDAPTKSAKSEKWSLNTMTSTTRTTTMATRSTTYLTVLTAARLAFGVAVST</sequence>
<name>A0A6A3PWJ1_9STRA</name>
<gene>
    <name evidence="1" type="ORF">PF006_g31332</name>
</gene>
<reference evidence="1 2" key="1">
    <citation type="submission" date="2018-08" db="EMBL/GenBank/DDBJ databases">
        <title>Genomic investigation of the strawberry pathogen Phytophthora fragariae indicates pathogenicity is determined by transcriptional variation in three key races.</title>
        <authorList>
            <person name="Adams T.M."/>
            <person name="Armitage A.D."/>
            <person name="Sobczyk M.K."/>
            <person name="Bates H.J."/>
            <person name="Dunwell J.M."/>
            <person name="Nellist C.F."/>
            <person name="Harrison R.J."/>
        </authorList>
    </citation>
    <scope>NUCLEOTIDE SEQUENCE [LARGE SCALE GENOMIC DNA]</scope>
    <source>
        <strain evidence="1 2">NOV-5</strain>
    </source>
</reference>
<evidence type="ECO:0000313" key="1">
    <source>
        <dbReference type="EMBL" id="KAE9061693.1"/>
    </source>
</evidence>
<accession>A0A6A3PWJ1</accession>
<organism evidence="1 2">
    <name type="scientific">Phytophthora fragariae</name>
    <dbReference type="NCBI Taxonomy" id="53985"/>
    <lineage>
        <taxon>Eukaryota</taxon>
        <taxon>Sar</taxon>
        <taxon>Stramenopiles</taxon>
        <taxon>Oomycota</taxon>
        <taxon>Peronosporomycetes</taxon>
        <taxon>Peronosporales</taxon>
        <taxon>Peronosporaceae</taxon>
        <taxon>Phytophthora</taxon>
    </lineage>
</organism>
<dbReference type="AlphaFoldDB" id="A0A6A3PWJ1"/>
<comment type="caution">
    <text evidence="1">The sequence shown here is derived from an EMBL/GenBank/DDBJ whole genome shotgun (WGS) entry which is preliminary data.</text>
</comment>
<feature type="non-terminal residue" evidence="1">
    <location>
        <position position="1"/>
    </location>
</feature>
<proteinExistence type="predicted"/>
<dbReference type="Proteomes" id="UP000440732">
    <property type="component" value="Unassembled WGS sequence"/>
</dbReference>
<evidence type="ECO:0000313" key="2">
    <source>
        <dbReference type="Proteomes" id="UP000440732"/>
    </source>
</evidence>
<dbReference type="EMBL" id="QXGA01006886">
    <property type="protein sequence ID" value="KAE9061693.1"/>
    <property type="molecule type" value="Genomic_DNA"/>
</dbReference>
<protein>
    <submittedName>
        <fullName evidence="1">Uncharacterized protein</fullName>
    </submittedName>
</protein>